<keyword evidence="2" id="KW-1133">Transmembrane helix</keyword>
<dbReference type="SUPFAM" id="SSF56024">
    <property type="entry name" value="Phospholipase D/nuclease"/>
    <property type="match status" value="2"/>
</dbReference>
<keyword evidence="2" id="KW-0812">Transmembrane</keyword>
<dbReference type="PANTHER" id="PTHR21248">
    <property type="entry name" value="CARDIOLIPIN SYNTHASE"/>
    <property type="match status" value="1"/>
</dbReference>
<dbReference type="InterPro" id="IPR025202">
    <property type="entry name" value="PLD-like_dom"/>
</dbReference>
<dbReference type="Gene3D" id="3.30.870.10">
    <property type="entry name" value="Endonuclease Chain A"/>
    <property type="match status" value="2"/>
</dbReference>
<dbReference type="GO" id="GO:0032049">
    <property type="term" value="P:cardiolipin biosynthetic process"/>
    <property type="evidence" value="ECO:0007669"/>
    <property type="project" value="UniProtKB-ARBA"/>
</dbReference>
<evidence type="ECO:0000256" key="2">
    <source>
        <dbReference type="SAM" id="Phobius"/>
    </source>
</evidence>
<reference evidence="4 5" key="1">
    <citation type="submission" date="2015-09" db="EMBL/GenBank/DDBJ databases">
        <title>Identification and resolution of microdiversity through metagenomic sequencing of parallel consortia.</title>
        <authorList>
            <person name="Nelson W.C."/>
            <person name="Romine M.F."/>
            <person name="Lindemann S.R."/>
        </authorList>
    </citation>
    <scope>NUCLEOTIDE SEQUENCE [LARGE SCALE GENOMIC DNA]</scope>
    <source>
        <strain evidence="4">Ana</strain>
    </source>
</reference>
<comment type="caution">
    <text evidence="4">The sequence shown here is derived from an EMBL/GenBank/DDBJ whole genome shotgun (WGS) entry which is preliminary data.</text>
</comment>
<dbReference type="SMART" id="SM00155">
    <property type="entry name" value="PLDc"/>
    <property type="match status" value="2"/>
</dbReference>
<dbReference type="InterPro" id="IPR001736">
    <property type="entry name" value="PLipase_D/transphosphatidylase"/>
</dbReference>
<feature type="domain" description="PLD phosphodiesterase" evidence="3">
    <location>
        <begin position="380"/>
        <end position="407"/>
    </location>
</feature>
<name>A0A0P8DFC1_9CYAN</name>
<evidence type="ECO:0000313" key="5">
    <source>
        <dbReference type="Proteomes" id="UP000050465"/>
    </source>
</evidence>
<evidence type="ECO:0000259" key="3">
    <source>
        <dbReference type="PROSITE" id="PS50035"/>
    </source>
</evidence>
<proteinExistence type="predicted"/>
<accession>A0A0P8DFC1</accession>
<dbReference type="CDD" id="cd09110">
    <property type="entry name" value="PLDc_CLS_1"/>
    <property type="match status" value="1"/>
</dbReference>
<dbReference type="GO" id="GO:0030572">
    <property type="term" value="F:phosphatidyltransferase activity"/>
    <property type="evidence" value="ECO:0007669"/>
    <property type="project" value="UniProtKB-ARBA"/>
</dbReference>
<evidence type="ECO:0000313" key="4">
    <source>
        <dbReference type="EMBL" id="KPQ34971.1"/>
    </source>
</evidence>
<feature type="domain" description="PLD phosphodiesterase" evidence="3">
    <location>
        <begin position="164"/>
        <end position="191"/>
    </location>
</feature>
<feature type="compositionally biased region" description="Basic and acidic residues" evidence="1">
    <location>
        <begin position="260"/>
        <end position="282"/>
    </location>
</feature>
<keyword evidence="2" id="KW-0472">Membrane</keyword>
<dbReference type="PANTHER" id="PTHR21248:SF22">
    <property type="entry name" value="PHOSPHOLIPASE D"/>
    <property type="match status" value="1"/>
</dbReference>
<dbReference type="PROSITE" id="PS50035">
    <property type="entry name" value="PLD"/>
    <property type="match status" value="2"/>
</dbReference>
<dbReference type="PATRIC" id="fig|1666911.3.peg.4639"/>
<evidence type="ECO:0000256" key="1">
    <source>
        <dbReference type="SAM" id="MobiDB-lite"/>
    </source>
</evidence>
<keyword evidence="4" id="KW-0808">Transferase</keyword>
<dbReference type="STRING" id="1666911.HLUCCA11_12440"/>
<protein>
    <submittedName>
        <fullName evidence="4">Cardiolipin synthase</fullName>
        <ecNumber evidence="4">2.7.8.-</ecNumber>
    </submittedName>
</protein>
<feature type="transmembrane region" description="Helical" evidence="2">
    <location>
        <begin position="12"/>
        <end position="32"/>
    </location>
</feature>
<dbReference type="Pfam" id="PF13091">
    <property type="entry name" value="PLDc_2"/>
    <property type="match status" value="2"/>
</dbReference>
<sequence>MGLIFNILHWLLIAFLIFVAIILLSLYIRGAFRWRPLFKIKRAIAPQSPHFLTAVKGITGSLETTGQVTDFWSTADDIQKARLAAIGSARHRILFETFMMTPGRRANDFADAIAQKAIEGVEIQMLVDVWGARSLSDKYWQRLRSVGVQIAFFNPFDWRAPANFAGRTHRKLLVIDGDRALVGGAGVSNLWDGTEKSDDKKSWLDIEAAFEGDIVHVLAAVFQSHWQGYRQQSKTGRNLTTDIDMGAIYPAVDNNPLTESEPRPVDSDRAQASEKASEKTSEKTAAMLVTLGTKPSYRDSSIETLKQTLIACAKKRVWISSPYLLPNHSTRNLLITAQQSGVDVRILTTSTASDKKPVYYASVEQYGSLLKAGIKILEYQPSMLHAKMLIIDDDWANIGSANFDYRSFLHNDELDIVTNSHKLIRQVEQVFESGFAQSEQICIQPWQQRSWLKYRVLGNLVRLIQWQL</sequence>
<dbReference type="CDD" id="cd09159">
    <property type="entry name" value="PLDc_ybhO_like_2"/>
    <property type="match status" value="1"/>
</dbReference>
<gene>
    <name evidence="4" type="primary">cls</name>
    <name evidence="4" type="ORF">HLUCCA11_12440</name>
</gene>
<organism evidence="4 5">
    <name type="scientific">Phormidesmis priestleyi Ana</name>
    <dbReference type="NCBI Taxonomy" id="1666911"/>
    <lineage>
        <taxon>Bacteria</taxon>
        <taxon>Bacillati</taxon>
        <taxon>Cyanobacteriota</taxon>
        <taxon>Cyanophyceae</taxon>
        <taxon>Leptolyngbyales</taxon>
        <taxon>Leptolyngbyaceae</taxon>
        <taxon>Phormidesmis</taxon>
    </lineage>
</organism>
<dbReference type="EC" id="2.7.8.-" evidence="4"/>
<dbReference type="Proteomes" id="UP000050465">
    <property type="component" value="Unassembled WGS sequence"/>
</dbReference>
<dbReference type="AlphaFoldDB" id="A0A0P8DFC1"/>
<feature type="region of interest" description="Disordered" evidence="1">
    <location>
        <begin position="251"/>
        <end position="283"/>
    </location>
</feature>
<dbReference type="EMBL" id="LJZR01000015">
    <property type="protein sequence ID" value="KPQ34971.1"/>
    <property type="molecule type" value="Genomic_DNA"/>
</dbReference>